<proteinExistence type="predicted"/>
<dbReference type="Proteomes" id="UP001597641">
    <property type="component" value="Unassembled WGS sequence"/>
</dbReference>
<dbReference type="SMART" id="SM00028">
    <property type="entry name" value="TPR"/>
    <property type="match status" value="2"/>
</dbReference>
<dbReference type="Gene3D" id="1.25.40.10">
    <property type="entry name" value="Tetratricopeptide repeat domain"/>
    <property type="match status" value="1"/>
</dbReference>
<organism evidence="1 2">
    <name type="scientific">Pontibacter toksunensis</name>
    <dbReference type="NCBI Taxonomy" id="1332631"/>
    <lineage>
        <taxon>Bacteria</taxon>
        <taxon>Pseudomonadati</taxon>
        <taxon>Bacteroidota</taxon>
        <taxon>Cytophagia</taxon>
        <taxon>Cytophagales</taxon>
        <taxon>Hymenobacteraceae</taxon>
        <taxon>Pontibacter</taxon>
    </lineage>
</organism>
<reference evidence="2" key="1">
    <citation type="journal article" date="2019" name="Int. J. Syst. Evol. Microbiol.">
        <title>The Global Catalogue of Microorganisms (GCM) 10K type strain sequencing project: providing services to taxonomists for standard genome sequencing and annotation.</title>
        <authorList>
            <consortium name="The Broad Institute Genomics Platform"/>
            <consortium name="The Broad Institute Genome Sequencing Center for Infectious Disease"/>
            <person name="Wu L."/>
            <person name="Ma J."/>
        </authorList>
    </citation>
    <scope>NUCLEOTIDE SEQUENCE [LARGE SCALE GENOMIC DNA]</scope>
    <source>
        <strain evidence="2">KCTC 23984</strain>
    </source>
</reference>
<dbReference type="InterPro" id="IPR011990">
    <property type="entry name" value="TPR-like_helical_dom_sf"/>
</dbReference>
<dbReference type="Pfam" id="PF12895">
    <property type="entry name" value="ANAPC3"/>
    <property type="match status" value="1"/>
</dbReference>
<name>A0ABW6C294_9BACT</name>
<dbReference type="RefSeq" id="WP_377490491.1">
    <property type="nucleotide sequence ID" value="NZ_JBHUOX010000027.1"/>
</dbReference>
<evidence type="ECO:0000313" key="1">
    <source>
        <dbReference type="EMBL" id="MFD3003326.1"/>
    </source>
</evidence>
<accession>A0ABW6C294</accession>
<sequence>MAISIEPLSAIDHADLAWTLYTANRFEEALSLAKTGIELDANSFLSHRLCGLCYTALGRHEEAIDTLTHLLAISGRHQHALNALIWAHCSNTNFEEARKLMVELEGGSSSDYIAGTYAGLSAAFLGDLTKAVDYLEKAYDDHDPMLTQLKYLPYVPESLKEEPRFWNLLARIGYPN</sequence>
<keyword evidence="2" id="KW-1185">Reference proteome</keyword>
<protein>
    <submittedName>
        <fullName evidence="1">Tetratricopeptide repeat protein</fullName>
    </submittedName>
</protein>
<dbReference type="EMBL" id="JBHUOX010000027">
    <property type="protein sequence ID" value="MFD3003326.1"/>
    <property type="molecule type" value="Genomic_DNA"/>
</dbReference>
<dbReference type="SUPFAM" id="SSF48452">
    <property type="entry name" value="TPR-like"/>
    <property type="match status" value="1"/>
</dbReference>
<dbReference type="InterPro" id="IPR019734">
    <property type="entry name" value="TPR_rpt"/>
</dbReference>
<evidence type="ECO:0000313" key="2">
    <source>
        <dbReference type="Proteomes" id="UP001597641"/>
    </source>
</evidence>
<comment type="caution">
    <text evidence="1">The sequence shown here is derived from an EMBL/GenBank/DDBJ whole genome shotgun (WGS) entry which is preliminary data.</text>
</comment>
<gene>
    <name evidence="1" type="ORF">ACFS7Z_23400</name>
</gene>